<proteinExistence type="predicted"/>
<organism evidence="11 12">
    <name type="scientific">Streptomyces humicola</name>
    <dbReference type="NCBI Taxonomy" id="2953240"/>
    <lineage>
        <taxon>Bacteria</taxon>
        <taxon>Bacillati</taxon>
        <taxon>Actinomycetota</taxon>
        <taxon>Actinomycetes</taxon>
        <taxon>Kitasatosporales</taxon>
        <taxon>Streptomycetaceae</taxon>
        <taxon>Streptomyces</taxon>
    </lineage>
</organism>
<evidence type="ECO:0000256" key="6">
    <source>
        <dbReference type="ARBA" id="ARBA00022692"/>
    </source>
</evidence>
<evidence type="ECO:0000256" key="9">
    <source>
        <dbReference type="ARBA" id="ARBA00023136"/>
    </source>
</evidence>
<reference evidence="11" key="1">
    <citation type="submission" date="2022-06" db="EMBL/GenBank/DDBJ databases">
        <title>Draft genome sequence of Streptomyces sp. RB6PN25 isolated from peat swamp forest in Thailand.</title>
        <authorList>
            <person name="Duangmal K."/>
            <person name="Klaysubun C."/>
        </authorList>
    </citation>
    <scope>NUCLEOTIDE SEQUENCE</scope>
    <source>
        <strain evidence="11">RB6PN25</strain>
    </source>
</reference>
<evidence type="ECO:0000256" key="7">
    <source>
        <dbReference type="ARBA" id="ARBA00022824"/>
    </source>
</evidence>
<evidence type="ECO:0000256" key="1">
    <source>
        <dbReference type="ARBA" id="ARBA00004477"/>
    </source>
</evidence>
<evidence type="ECO:0000256" key="4">
    <source>
        <dbReference type="ARBA" id="ARBA00022676"/>
    </source>
</evidence>
<dbReference type="InterPro" id="IPR007315">
    <property type="entry name" value="PIG-V/Gpi18"/>
</dbReference>
<feature type="transmembrane region" description="Helical" evidence="10">
    <location>
        <begin position="322"/>
        <end position="340"/>
    </location>
</feature>
<name>A0ABT1PYH5_9ACTN</name>
<keyword evidence="9 10" id="KW-0472">Membrane</keyword>
<feature type="transmembrane region" description="Helical" evidence="10">
    <location>
        <begin position="150"/>
        <end position="171"/>
    </location>
</feature>
<dbReference type="Proteomes" id="UP001057702">
    <property type="component" value="Unassembled WGS sequence"/>
</dbReference>
<dbReference type="PANTHER" id="PTHR12468">
    <property type="entry name" value="GPI MANNOSYLTRANSFERASE 2"/>
    <property type="match status" value="1"/>
</dbReference>
<accession>A0ABT1PYH5</accession>
<feature type="transmembrane region" description="Helical" evidence="10">
    <location>
        <begin position="369"/>
        <end position="389"/>
    </location>
</feature>
<keyword evidence="12" id="KW-1185">Reference proteome</keyword>
<comment type="caution">
    <text evidence="11">The sequence shown here is derived from an EMBL/GenBank/DDBJ whole genome shotgun (WGS) entry which is preliminary data.</text>
</comment>
<comment type="pathway">
    <text evidence="2">Glycolipid biosynthesis; glycosylphosphatidylinositol-anchor biosynthesis.</text>
</comment>
<feature type="transmembrane region" description="Helical" evidence="10">
    <location>
        <begin position="119"/>
        <end position="138"/>
    </location>
</feature>
<feature type="transmembrane region" description="Helical" evidence="10">
    <location>
        <begin position="191"/>
        <end position="222"/>
    </location>
</feature>
<evidence type="ECO:0000256" key="5">
    <source>
        <dbReference type="ARBA" id="ARBA00022679"/>
    </source>
</evidence>
<dbReference type="PANTHER" id="PTHR12468:SF2">
    <property type="entry name" value="GPI MANNOSYLTRANSFERASE 2"/>
    <property type="match status" value="1"/>
</dbReference>
<evidence type="ECO:0000313" key="12">
    <source>
        <dbReference type="Proteomes" id="UP001057702"/>
    </source>
</evidence>
<evidence type="ECO:0000313" key="11">
    <source>
        <dbReference type="EMBL" id="MCQ4081575.1"/>
    </source>
</evidence>
<evidence type="ECO:0000256" key="10">
    <source>
        <dbReference type="SAM" id="Phobius"/>
    </source>
</evidence>
<keyword evidence="3" id="KW-0337">GPI-anchor biosynthesis</keyword>
<feature type="transmembrane region" description="Helical" evidence="10">
    <location>
        <begin position="36"/>
        <end position="54"/>
    </location>
</feature>
<keyword evidence="5" id="KW-0808">Transferase</keyword>
<keyword evidence="7" id="KW-0256">Endoplasmic reticulum</keyword>
<evidence type="ECO:0008006" key="13">
    <source>
        <dbReference type="Google" id="ProtNLM"/>
    </source>
</evidence>
<keyword evidence="6 10" id="KW-0812">Transmembrane</keyword>
<feature type="transmembrane region" description="Helical" evidence="10">
    <location>
        <begin position="234"/>
        <end position="254"/>
    </location>
</feature>
<evidence type="ECO:0000256" key="3">
    <source>
        <dbReference type="ARBA" id="ARBA00022502"/>
    </source>
</evidence>
<gene>
    <name evidence="11" type="ORF">NGB36_13410</name>
</gene>
<sequence>MITSSDSRPQDAPANAAAREPGTLLRRAAVTAQPALAVWAGAALLQFLMVWWLHSRPSGWLYSVLTPWDNQWYVQIAEQGYPHTFAYDGSGLLAGNNLAFFPLYPLLIRAVHAVTGLDAATASIAVAWLASAAAAVVVHRLGVQLFGPRTALVLLVLVFTQPMAITLWIGYSESLFLALAAGCLLAARREAWLTAGGCALLAGLTRSTGTAVALALALAAVLAMWQQRRIGGRAVAGVVVGALGVPVYLLWVGLRVGSIGAWLTIQREGWHTAWDWGDATWHFLTSTLQRGSDWVPVATAVLLLGLAAACATAVLQRPWPPLAAYGLLVFALTVGQTNYYHSKLRLLVPALLTLVPLARSFGRAQPRAAVPALTAFSLFGTWFGAYMLTDWVYAI</sequence>
<keyword evidence="8 10" id="KW-1133">Transmembrane helix</keyword>
<feature type="transmembrane region" description="Helical" evidence="10">
    <location>
        <begin position="294"/>
        <end position="315"/>
    </location>
</feature>
<protein>
    <recommendedName>
        <fullName evidence="13">Integral membrane protein</fullName>
    </recommendedName>
</protein>
<evidence type="ECO:0000256" key="8">
    <source>
        <dbReference type="ARBA" id="ARBA00022989"/>
    </source>
</evidence>
<evidence type="ECO:0000256" key="2">
    <source>
        <dbReference type="ARBA" id="ARBA00004687"/>
    </source>
</evidence>
<keyword evidence="4" id="KW-0328">Glycosyltransferase</keyword>
<dbReference type="Pfam" id="PF04188">
    <property type="entry name" value="Mannosyl_trans2"/>
    <property type="match status" value="1"/>
</dbReference>
<dbReference type="EMBL" id="JANFNG010000008">
    <property type="protein sequence ID" value="MCQ4081575.1"/>
    <property type="molecule type" value="Genomic_DNA"/>
</dbReference>
<comment type="subcellular location">
    <subcellularLocation>
        <location evidence="1">Endoplasmic reticulum membrane</location>
        <topology evidence="1">Multi-pass membrane protein</topology>
    </subcellularLocation>
</comment>
<dbReference type="RefSeq" id="WP_255920474.1">
    <property type="nucleotide sequence ID" value="NZ_JANFNG010000008.1"/>
</dbReference>